<gene>
    <name evidence="18" type="primary">nnrE</name>
    <name evidence="17" type="synonym">nnrD</name>
    <name evidence="22" type="ORF">DWV06_11620</name>
</gene>
<comment type="subunit">
    <text evidence="17">Homotetramer.</text>
</comment>
<feature type="binding site" evidence="18">
    <location>
        <begin position="57"/>
        <end position="61"/>
    </location>
    <ligand>
        <name>(6S)-NADPHX</name>
        <dbReference type="ChEBI" id="CHEBI:64076"/>
    </ligand>
</feature>
<keyword evidence="10 17" id="KW-0520">NAD</keyword>
<dbReference type="Pfam" id="PF01256">
    <property type="entry name" value="Carb_kinase"/>
    <property type="match status" value="1"/>
</dbReference>
<comment type="function">
    <text evidence="17">Catalyzes the dehydration of the S-form of NAD(P)HX at the expense of ADP, which is converted to AMP. Together with NAD(P)HX epimerase, which catalyzes the epimerization of the S- and R-forms, the enzyme allows the repair of both epimers of NAD(P)HX, a damaged form of NAD(P)H that is a result of enzymatic or heat-dependent hydration.</text>
</comment>
<dbReference type="InterPro" id="IPR017953">
    <property type="entry name" value="Carbohydrate_kinase_pred_CS"/>
</dbReference>
<evidence type="ECO:0000259" key="21">
    <source>
        <dbReference type="PROSITE" id="PS51385"/>
    </source>
</evidence>
<evidence type="ECO:0000256" key="17">
    <source>
        <dbReference type="HAMAP-Rule" id="MF_01965"/>
    </source>
</evidence>
<feature type="binding site" evidence="17">
    <location>
        <position position="369"/>
    </location>
    <ligand>
        <name>(6S)-NADPHX</name>
        <dbReference type="ChEBI" id="CHEBI:64076"/>
    </ligand>
</feature>
<dbReference type="InterPro" id="IPR036652">
    <property type="entry name" value="YjeF_N_dom_sf"/>
</dbReference>
<evidence type="ECO:0000256" key="7">
    <source>
        <dbReference type="ARBA" id="ARBA00022840"/>
    </source>
</evidence>
<evidence type="ECO:0000256" key="14">
    <source>
        <dbReference type="ARBA" id="ARBA00025153"/>
    </source>
</evidence>
<evidence type="ECO:0000256" key="2">
    <source>
        <dbReference type="ARBA" id="ARBA00000909"/>
    </source>
</evidence>
<dbReference type="GO" id="GO:0052856">
    <property type="term" value="F:NAD(P)HX epimerase activity"/>
    <property type="evidence" value="ECO:0007669"/>
    <property type="project" value="UniProtKB-UniRule"/>
</dbReference>
<comment type="caution">
    <text evidence="22">The sequence shown here is derived from an EMBL/GenBank/DDBJ whole genome shotgun (WGS) entry which is preliminary data.</text>
</comment>
<comment type="cofactor">
    <cofactor evidence="18 19">
        <name>K(+)</name>
        <dbReference type="ChEBI" id="CHEBI:29103"/>
    </cofactor>
    <text evidence="18 19">Binds 1 potassium ion per subunit.</text>
</comment>
<comment type="cofactor">
    <cofactor evidence="17">
        <name>Mg(2+)</name>
        <dbReference type="ChEBI" id="CHEBI:18420"/>
    </cofactor>
</comment>
<dbReference type="InterPro" id="IPR030677">
    <property type="entry name" value="Nnr"/>
</dbReference>
<evidence type="ECO:0000256" key="1">
    <source>
        <dbReference type="ARBA" id="ARBA00000013"/>
    </source>
</evidence>
<feature type="binding site" evidence="18">
    <location>
        <position position="134"/>
    </location>
    <ligand>
        <name>(6S)-NADPHX</name>
        <dbReference type="ChEBI" id="CHEBI:64076"/>
    </ligand>
</feature>
<comment type="catalytic activity">
    <reaction evidence="2 18 19">
        <text>(6R)-NADPHX = (6S)-NADPHX</text>
        <dbReference type="Rhea" id="RHEA:32227"/>
        <dbReference type="ChEBI" id="CHEBI:64076"/>
        <dbReference type="ChEBI" id="CHEBI:64077"/>
        <dbReference type="EC" id="5.1.99.6"/>
    </reaction>
</comment>
<keyword evidence="23" id="KW-1185">Reference proteome</keyword>
<dbReference type="CDD" id="cd01171">
    <property type="entry name" value="YXKO-related"/>
    <property type="match status" value="1"/>
</dbReference>
<keyword evidence="12 17" id="KW-0456">Lyase</keyword>
<feature type="binding site" evidence="18">
    <location>
        <begin position="123"/>
        <end position="129"/>
    </location>
    <ligand>
        <name>(6S)-NADPHX</name>
        <dbReference type="ChEBI" id="CHEBI:64076"/>
    </ligand>
</feature>
<dbReference type="HAMAP" id="MF_01965">
    <property type="entry name" value="NADHX_dehydratase"/>
    <property type="match status" value="1"/>
</dbReference>
<dbReference type="InterPro" id="IPR004443">
    <property type="entry name" value="YjeF_N_dom"/>
</dbReference>
<keyword evidence="7 17" id="KW-0067">ATP-binding</keyword>
<dbReference type="GO" id="GO:0005524">
    <property type="term" value="F:ATP binding"/>
    <property type="evidence" value="ECO:0007669"/>
    <property type="project" value="UniProtKB-UniRule"/>
</dbReference>
<keyword evidence="8 17" id="KW-0521">NADP</keyword>
<evidence type="ECO:0000256" key="19">
    <source>
        <dbReference type="PIRNR" id="PIRNR017184"/>
    </source>
</evidence>
<comment type="catalytic activity">
    <reaction evidence="16 17 19">
        <text>(6S)-NADPHX + ADP = AMP + phosphate + NADPH + H(+)</text>
        <dbReference type="Rhea" id="RHEA:32235"/>
        <dbReference type="ChEBI" id="CHEBI:15378"/>
        <dbReference type="ChEBI" id="CHEBI:43474"/>
        <dbReference type="ChEBI" id="CHEBI:57783"/>
        <dbReference type="ChEBI" id="CHEBI:64076"/>
        <dbReference type="ChEBI" id="CHEBI:456215"/>
        <dbReference type="ChEBI" id="CHEBI:456216"/>
        <dbReference type="EC" id="4.2.1.136"/>
    </reaction>
</comment>
<comment type="catalytic activity">
    <reaction evidence="1 18 19">
        <text>(6R)-NADHX = (6S)-NADHX</text>
        <dbReference type="Rhea" id="RHEA:32215"/>
        <dbReference type="ChEBI" id="CHEBI:64074"/>
        <dbReference type="ChEBI" id="CHEBI:64075"/>
        <dbReference type="EC" id="5.1.99.6"/>
    </reaction>
</comment>
<comment type="function">
    <text evidence="14 19">Bifunctional enzyme that catalyzes the epimerization of the S- and R-forms of NAD(P)HX and the dehydration of the S-form of NAD(P)HX at the expense of ADP, which is converted to AMP. This allows the repair of both epimers of NAD(P)HX, a damaged form of NAD(P)H that is a result of enzymatic or heat-dependent hydration.</text>
</comment>
<dbReference type="PANTHER" id="PTHR12592:SF0">
    <property type="entry name" value="ATP-DEPENDENT (S)-NAD(P)H-HYDRATE DEHYDRATASE"/>
    <property type="match status" value="1"/>
</dbReference>
<dbReference type="SUPFAM" id="SSF53613">
    <property type="entry name" value="Ribokinase-like"/>
    <property type="match status" value="1"/>
</dbReference>
<protein>
    <recommendedName>
        <fullName evidence="19">Bifunctional NAD(P)H-hydrate repair enzyme</fullName>
    </recommendedName>
    <alternativeName>
        <fullName evidence="19">Nicotinamide nucleotide repair protein</fullName>
    </alternativeName>
    <domain>
        <recommendedName>
            <fullName evidence="19">ADP-dependent (S)-NAD(P)H-hydrate dehydratase</fullName>
            <ecNumber evidence="19">4.2.1.136</ecNumber>
        </recommendedName>
        <alternativeName>
            <fullName evidence="19">ADP-dependent NAD(P)HX dehydratase</fullName>
        </alternativeName>
    </domain>
    <domain>
        <recommendedName>
            <fullName evidence="19">NAD(P)H-hydrate epimerase</fullName>
            <ecNumber evidence="19">5.1.99.6</ecNumber>
        </recommendedName>
    </domain>
</protein>
<dbReference type="Pfam" id="PF03853">
    <property type="entry name" value="YjeF_N"/>
    <property type="match status" value="1"/>
</dbReference>
<dbReference type="PROSITE" id="PS51385">
    <property type="entry name" value="YJEF_N"/>
    <property type="match status" value="1"/>
</dbReference>
<evidence type="ECO:0000313" key="22">
    <source>
        <dbReference type="EMBL" id="RDU23009.1"/>
    </source>
</evidence>
<evidence type="ECO:0000256" key="6">
    <source>
        <dbReference type="ARBA" id="ARBA00022741"/>
    </source>
</evidence>
<evidence type="ECO:0000256" key="4">
    <source>
        <dbReference type="ARBA" id="ARBA00009524"/>
    </source>
</evidence>
<evidence type="ECO:0000313" key="23">
    <source>
        <dbReference type="Proteomes" id="UP000255036"/>
    </source>
</evidence>
<feature type="binding site" evidence="17">
    <location>
        <position position="435"/>
    </location>
    <ligand>
        <name>AMP</name>
        <dbReference type="ChEBI" id="CHEBI:456215"/>
    </ligand>
</feature>
<dbReference type="GO" id="GO:0046496">
    <property type="term" value="P:nicotinamide nucleotide metabolic process"/>
    <property type="evidence" value="ECO:0007669"/>
    <property type="project" value="UniProtKB-UniRule"/>
</dbReference>
<keyword evidence="13" id="KW-0511">Multifunctional enzyme</keyword>
<dbReference type="GO" id="GO:0046872">
    <property type="term" value="F:metal ion binding"/>
    <property type="evidence" value="ECO:0007669"/>
    <property type="project" value="UniProtKB-UniRule"/>
</dbReference>
<dbReference type="AlphaFoldDB" id="A0A371ATY6"/>
<comment type="similarity">
    <text evidence="3 19">In the N-terminal section; belongs to the NnrE/AIBP family.</text>
</comment>
<dbReference type="HAMAP" id="MF_01966">
    <property type="entry name" value="NADHX_epimerase"/>
    <property type="match status" value="1"/>
</dbReference>
<evidence type="ECO:0000256" key="5">
    <source>
        <dbReference type="ARBA" id="ARBA00022723"/>
    </source>
</evidence>
<proteinExistence type="inferred from homology"/>
<dbReference type="OrthoDB" id="9806925at2"/>
<dbReference type="GO" id="GO:0052855">
    <property type="term" value="F:ADP-dependent NAD(P)H-hydrate dehydratase activity"/>
    <property type="evidence" value="ECO:0007669"/>
    <property type="project" value="UniProtKB-UniRule"/>
</dbReference>
<reference evidence="22 23" key="1">
    <citation type="submission" date="2018-07" db="EMBL/GenBank/DDBJ databases">
        <title>Anaerosacharophilus polymeroproducens gen. nov. sp. nov., an anaerobic bacterium isolated from salt field.</title>
        <authorList>
            <person name="Kim W."/>
            <person name="Yang S.-H."/>
            <person name="Oh J."/>
            <person name="Lee J.-H."/>
            <person name="Kwon K.K."/>
        </authorList>
    </citation>
    <scope>NUCLEOTIDE SEQUENCE [LARGE SCALE GENOMIC DNA]</scope>
    <source>
        <strain evidence="22 23">MCWD5</strain>
    </source>
</reference>
<dbReference type="EC" id="5.1.99.6" evidence="19"/>
<dbReference type="SUPFAM" id="SSF64153">
    <property type="entry name" value="YjeF N-terminal domain-like"/>
    <property type="match status" value="1"/>
</dbReference>
<dbReference type="PROSITE" id="PS51383">
    <property type="entry name" value="YJEF_C_3"/>
    <property type="match status" value="1"/>
</dbReference>
<evidence type="ECO:0000259" key="20">
    <source>
        <dbReference type="PROSITE" id="PS51383"/>
    </source>
</evidence>
<feature type="binding site" evidence="18">
    <location>
        <position position="119"/>
    </location>
    <ligand>
        <name>K(+)</name>
        <dbReference type="ChEBI" id="CHEBI:29103"/>
    </ligand>
</feature>
<evidence type="ECO:0000256" key="8">
    <source>
        <dbReference type="ARBA" id="ARBA00022857"/>
    </source>
</evidence>
<feature type="binding site" evidence="17">
    <location>
        <position position="318"/>
    </location>
    <ligand>
        <name>(6S)-NADPHX</name>
        <dbReference type="ChEBI" id="CHEBI:64076"/>
    </ligand>
</feature>
<feature type="binding site" evidence="17">
    <location>
        <position position="253"/>
    </location>
    <ligand>
        <name>(6S)-NADPHX</name>
        <dbReference type="ChEBI" id="CHEBI:64076"/>
    </ligand>
</feature>
<dbReference type="PIRSF" id="PIRSF017184">
    <property type="entry name" value="Nnr"/>
    <property type="match status" value="1"/>
</dbReference>
<evidence type="ECO:0000256" key="13">
    <source>
        <dbReference type="ARBA" id="ARBA00023268"/>
    </source>
</evidence>
<name>A0A371ATY6_9FIRM</name>
<evidence type="ECO:0000256" key="16">
    <source>
        <dbReference type="ARBA" id="ARBA00049209"/>
    </source>
</evidence>
<evidence type="ECO:0000256" key="3">
    <source>
        <dbReference type="ARBA" id="ARBA00006001"/>
    </source>
</evidence>
<dbReference type="NCBIfam" id="TIGR00197">
    <property type="entry name" value="yjeF_nterm"/>
    <property type="match status" value="1"/>
</dbReference>
<dbReference type="PROSITE" id="PS01050">
    <property type="entry name" value="YJEF_C_2"/>
    <property type="match status" value="1"/>
</dbReference>
<evidence type="ECO:0000256" key="15">
    <source>
        <dbReference type="ARBA" id="ARBA00048238"/>
    </source>
</evidence>
<evidence type="ECO:0000256" key="18">
    <source>
        <dbReference type="HAMAP-Rule" id="MF_01966"/>
    </source>
</evidence>
<accession>A0A371ATY6</accession>
<feature type="binding site" evidence="18">
    <location>
        <position position="152"/>
    </location>
    <ligand>
        <name>(6S)-NADPHX</name>
        <dbReference type="ChEBI" id="CHEBI:64076"/>
    </ligand>
</feature>
<dbReference type="NCBIfam" id="TIGR00196">
    <property type="entry name" value="yjeF_cterm"/>
    <property type="match status" value="1"/>
</dbReference>
<evidence type="ECO:0000256" key="11">
    <source>
        <dbReference type="ARBA" id="ARBA00023235"/>
    </source>
</evidence>
<feature type="binding site" evidence="18">
    <location>
        <position position="155"/>
    </location>
    <ligand>
        <name>K(+)</name>
        <dbReference type="ChEBI" id="CHEBI:29103"/>
    </ligand>
</feature>
<keyword evidence="5 18" id="KW-0479">Metal-binding</keyword>
<comment type="similarity">
    <text evidence="18">Belongs to the NnrE/AIBP family.</text>
</comment>
<dbReference type="InterPro" id="IPR029056">
    <property type="entry name" value="Ribokinase-like"/>
</dbReference>
<dbReference type="RefSeq" id="WP_115482351.1">
    <property type="nucleotide sequence ID" value="NZ_QRCT01000034.1"/>
</dbReference>
<dbReference type="Proteomes" id="UP000255036">
    <property type="component" value="Unassembled WGS sequence"/>
</dbReference>
<feature type="domain" description="YjeF N-terminal" evidence="21">
    <location>
        <begin position="10"/>
        <end position="209"/>
    </location>
</feature>
<evidence type="ECO:0000256" key="10">
    <source>
        <dbReference type="ARBA" id="ARBA00023027"/>
    </source>
</evidence>
<feature type="binding site" evidence="18">
    <location>
        <position position="58"/>
    </location>
    <ligand>
        <name>K(+)</name>
        <dbReference type="ChEBI" id="CHEBI:29103"/>
    </ligand>
</feature>
<dbReference type="PANTHER" id="PTHR12592">
    <property type="entry name" value="ATP-DEPENDENT (S)-NAD(P)H-HYDRATE DEHYDRATASE FAMILY MEMBER"/>
    <property type="match status" value="1"/>
</dbReference>
<dbReference type="Gene3D" id="3.40.1190.20">
    <property type="match status" value="1"/>
</dbReference>
<keyword evidence="6 17" id="KW-0547">Nucleotide-binding</keyword>
<feature type="binding site" evidence="17">
    <location>
        <position position="436"/>
    </location>
    <ligand>
        <name>(6S)-NADPHX</name>
        <dbReference type="ChEBI" id="CHEBI:64076"/>
    </ligand>
</feature>
<keyword evidence="11 18" id="KW-0413">Isomerase</keyword>
<feature type="binding site" evidence="17">
    <location>
        <begin position="406"/>
        <end position="410"/>
    </location>
    <ligand>
        <name>AMP</name>
        <dbReference type="ChEBI" id="CHEBI:456215"/>
    </ligand>
</feature>
<keyword evidence="9 18" id="KW-0630">Potassium</keyword>
<comment type="similarity">
    <text evidence="17">Belongs to the NnrD/CARKD family.</text>
</comment>
<comment type="catalytic activity">
    <reaction evidence="15 17 19">
        <text>(6S)-NADHX + ADP = AMP + phosphate + NADH + H(+)</text>
        <dbReference type="Rhea" id="RHEA:32223"/>
        <dbReference type="ChEBI" id="CHEBI:15378"/>
        <dbReference type="ChEBI" id="CHEBI:43474"/>
        <dbReference type="ChEBI" id="CHEBI:57945"/>
        <dbReference type="ChEBI" id="CHEBI:64074"/>
        <dbReference type="ChEBI" id="CHEBI:456215"/>
        <dbReference type="ChEBI" id="CHEBI:456216"/>
        <dbReference type="EC" id="4.2.1.136"/>
    </reaction>
</comment>
<feature type="domain" description="YjeF C-terminal" evidence="20">
    <location>
        <begin position="218"/>
        <end position="495"/>
    </location>
</feature>
<dbReference type="EC" id="4.2.1.136" evidence="19"/>
<evidence type="ECO:0000256" key="9">
    <source>
        <dbReference type="ARBA" id="ARBA00022958"/>
    </source>
</evidence>
<sequence>MEYLLDSKTMKSCDSATANYFGLPSIVLMERAALSVIELIQDKKMKDNILVVCGTGNNGGDGLAIARILYERGYKPIVVLIGSDDSLTKEAAIQKKILEKYKINIESTIPQIEYTTIIDALFGIGLSREVEGIYYENISIMNKIEGCKIAIDIPSGISADTGKVLGIAFQADYTITFGFSKIGLVLYPGCTYCGKIIVKDIGITKDSFLGELPITFTYNKKDLQELPKRKFYSNKGTYGKILIIAGNINMSGAACLAGKSAYFTGSGLVNIFTSSENRIILQSNLPEAVLTCFNSEEEIEELLLESMENVDAIAIGPGCGDNHITRKLLELVIKNTKVPVVIDADGLNALSKGNELLTETDQPIILTPHLGEMSRLTGDDVGKIQSALLNSSKQWVNKYKSILVLKDARTIVTDSNNRVYINRSGNNGMATAGSGDVLTGIITSLIGQGKKPFEAASLAVYLHGLAGDEARKKYGVYSLMASHIIEGISMVLKEIN</sequence>
<evidence type="ECO:0000256" key="12">
    <source>
        <dbReference type="ARBA" id="ARBA00023239"/>
    </source>
</evidence>
<dbReference type="EMBL" id="QRCT01000034">
    <property type="protein sequence ID" value="RDU23009.1"/>
    <property type="molecule type" value="Genomic_DNA"/>
</dbReference>
<dbReference type="GO" id="GO:0110051">
    <property type="term" value="P:metabolite repair"/>
    <property type="evidence" value="ECO:0007669"/>
    <property type="project" value="TreeGrafter"/>
</dbReference>
<dbReference type="InterPro" id="IPR000631">
    <property type="entry name" value="CARKD"/>
</dbReference>
<dbReference type="Gene3D" id="3.40.50.10260">
    <property type="entry name" value="YjeF N-terminal domain"/>
    <property type="match status" value="1"/>
</dbReference>
<comment type="function">
    <text evidence="18">Catalyzes the epimerization of the S- and R-forms of NAD(P)HX, a damaged form of NAD(P)H that is a result of enzymatic or heat-dependent hydration. This is a prerequisite for the S-specific NAD(P)H-hydrate dehydratase to allow the repair of both epimers of NAD(P)HX.</text>
</comment>
<organism evidence="22 23">
    <name type="scientific">Anaerosacchariphilus polymeriproducens</name>
    <dbReference type="NCBI Taxonomy" id="1812858"/>
    <lineage>
        <taxon>Bacteria</taxon>
        <taxon>Bacillati</taxon>
        <taxon>Bacillota</taxon>
        <taxon>Clostridia</taxon>
        <taxon>Lachnospirales</taxon>
        <taxon>Lachnospiraceae</taxon>
        <taxon>Anaerosacchariphilus</taxon>
    </lineage>
</organism>
<comment type="similarity">
    <text evidence="4 19">In the C-terminal section; belongs to the NnrD/CARKD family.</text>
</comment>